<dbReference type="AlphaFoldDB" id="A0A3P7PCD7"/>
<dbReference type="OrthoDB" id="9792889at2"/>
<feature type="transmembrane region" description="Helical" evidence="8">
    <location>
        <begin position="67"/>
        <end position="87"/>
    </location>
</feature>
<evidence type="ECO:0000313" key="10">
    <source>
        <dbReference type="Proteomes" id="UP000279029"/>
    </source>
</evidence>
<dbReference type="Proteomes" id="UP000279029">
    <property type="component" value="Chromosome"/>
</dbReference>
<feature type="transmembrane region" description="Helical" evidence="8">
    <location>
        <begin position="157"/>
        <end position="180"/>
    </location>
</feature>
<dbReference type="InterPro" id="IPR000522">
    <property type="entry name" value="ABC_transptr_permease_BtuC"/>
</dbReference>
<evidence type="ECO:0000256" key="6">
    <source>
        <dbReference type="ARBA" id="ARBA00022989"/>
    </source>
</evidence>
<evidence type="ECO:0000256" key="7">
    <source>
        <dbReference type="ARBA" id="ARBA00023136"/>
    </source>
</evidence>
<dbReference type="GO" id="GO:0033214">
    <property type="term" value="P:siderophore-iron import into cell"/>
    <property type="evidence" value="ECO:0007669"/>
    <property type="project" value="TreeGrafter"/>
</dbReference>
<feature type="transmembrane region" description="Helical" evidence="8">
    <location>
        <begin position="249"/>
        <end position="274"/>
    </location>
</feature>
<dbReference type="PANTHER" id="PTHR30472">
    <property type="entry name" value="FERRIC ENTEROBACTIN TRANSPORT SYSTEM PERMEASE PROTEIN"/>
    <property type="match status" value="1"/>
</dbReference>
<keyword evidence="3" id="KW-0813">Transport</keyword>
<feature type="transmembrane region" description="Helical" evidence="8">
    <location>
        <begin position="99"/>
        <end position="117"/>
    </location>
</feature>
<dbReference type="GO" id="GO:0005886">
    <property type="term" value="C:plasma membrane"/>
    <property type="evidence" value="ECO:0007669"/>
    <property type="project" value="UniProtKB-SubCell"/>
</dbReference>
<keyword evidence="5 8" id="KW-0812">Transmembrane</keyword>
<dbReference type="EMBL" id="LR130778">
    <property type="protein sequence ID" value="VDN46558.1"/>
    <property type="molecule type" value="Genomic_DNA"/>
</dbReference>
<feature type="transmembrane region" description="Helical" evidence="8">
    <location>
        <begin position="289"/>
        <end position="310"/>
    </location>
</feature>
<evidence type="ECO:0000256" key="8">
    <source>
        <dbReference type="SAM" id="Phobius"/>
    </source>
</evidence>
<dbReference type="FunFam" id="1.10.3470.10:FF:000001">
    <property type="entry name" value="Vitamin B12 ABC transporter permease BtuC"/>
    <property type="match status" value="1"/>
</dbReference>
<dbReference type="RefSeq" id="WP_125136047.1">
    <property type="nucleotide sequence ID" value="NZ_LR130778.1"/>
</dbReference>
<dbReference type="PANTHER" id="PTHR30472:SF25">
    <property type="entry name" value="ABC TRANSPORTER PERMEASE PROTEIN MJ0876-RELATED"/>
    <property type="match status" value="1"/>
</dbReference>
<dbReference type="CDD" id="cd06550">
    <property type="entry name" value="TM_ABC_iron-siderophores_like"/>
    <property type="match status" value="1"/>
</dbReference>
<keyword evidence="10" id="KW-1185">Reference proteome</keyword>
<feature type="transmembrane region" description="Helical" evidence="8">
    <location>
        <begin position="123"/>
        <end position="145"/>
    </location>
</feature>
<organism evidence="9 10">
    <name type="scientific">Petrocella atlantisensis</name>
    <dbReference type="NCBI Taxonomy" id="2173034"/>
    <lineage>
        <taxon>Bacteria</taxon>
        <taxon>Bacillati</taxon>
        <taxon>Bacillota</taxon>
        <taxon>Clostridia</taxon>
        <taxon>Lachnospirales</taxon>
        <taxon>Vallitaleaceae</taxon>
        <taxon>Petrocella</taxon>
    </lineage>
</organism>
<dbReference type="KEGG" id="cbar:PATL70BA_0692"/>
<keyword evidence="7 8" id="KW-0472">Membrane</keyword>
<dbReference type="GO" id="GO:0022857">
    <property type="term" value="F:transmembrane transporter activity"/>
    <property type="evidence" value="ECO:0007669"/>
    <property type="project" value="InterPro"/>
</dbReference>
<comment type="subcellular location">
    <subcellularLocation>
        <location evidence="1">Cell membrane</location>
        <topology evidence="1">Multi-pass membrane protein</topology>
    </subcellularLocation>
</comment>
<dbReference type="Gene3D" id="1.10.3470.10">
    <property type="entry name" value="ABC transporter involved in vitamin B12 uptake, BtuC"/>
    <property type="match status" value="1"/>
</dbReference>
<name>A0A3P7PCD7_9FIRM</name>
<accession>A0A3P7PCD7</accession>
<dbReference type="Pfam" id="PF01032">
    <property type="entry name" value="FecCD"/>
    <property type="match status" value="1"/>
</dbReference>
<evidence type="ECO:0000256" key="4">
    <source>
        <dbReference type="ARBA" id="ARBA00022475"/>
    </source>
</evidence>
<keyword evidence="6 8" id="KW-1133">Transmembrane helix</keyword>
<gene>
    <name evidence="9" type="ORF">PATL70BA_0692</name>
</gene>
<keyword evidence="4" id="KW-1003">Cell membrane</keyword>
<proteinExistence type="inferred from homology"/>
<evidence type="ECO:0000256" key="3">
    <source>
        <dbReference type="ARBA" id="ARBA00022448"/>
    </source>
</evidence>
<evidence type="ECO:0000313" key="9">
    <source>
        <dbReference type="EMBL" id="VDN46558.1"/>
    </source>
</evidence>
<comment type="similarity">
    <text evidence="2">Belongs to the binding-protein-dependent transport system permease family. FecCD subfamily.</text>
</comment>
<reference evidence="9 10" key="1">
    <citation type="submission" date="2018-09" db="EMBL/GenBank/DDBJ databases">
        <authorList>
            <person name="Postec A."/>
        </authorList>
    </citation>
    <scope>NUCLEOTIDE SEQUENCE [LARGE SCALE GENOMIC DNA]</scope>
    <source>
        <strain evidence="9">70B-A</strain>
    </source>
</reference>
<sequence length="343" mass="37070">MRKSLTNINFIIAMALLFLTIAITATMGSANISLGDFIGTIFSKLPIVGSHFETIGSYETIIFNLRLPRIILALLAGMGLSVTGCVFQGVFSNPMAEPYLLGVSSGAAFGATLAAIMEIQMRFLSFTTVSLFAFVGAITVMLLIYKLAVIKGELPVSVLLLSGLAVNYFLSALITLIMTFNQEQVESVYFWTLGSFKNASWDKVSLVCLVVGISILYIYKHSGELDMIMMGDEQAKSVGVEVDKLKKRLLIVSSLVAAVIVASSGIIGFVGLIIPHGVRLITGPSHRRLMPMAAISGGIFLIICDTIARVTLNNKELSVGIITALFGVPFFLWLLYKHRKLVG</sequence>
<protein>
    <submittedName>
        <fullName evidence="9">Iron ABC transporter</fullName>
    </submittedName>
</protein>
<dbReference type="SUPFAM" id="SSF81345">
    <property type="entry name" value="ABC transporter involved in vitamin B12 uptake, BtuC"/>
    <property type="match status" value="1"/>
</dbReference>
<evidence type="ECO:0000256" key="5">
    <source>
        <dbReference type="ARBA" id="ARBA00022692"/>
    </source>
</evidence>
<feature type="transmembrane region" description="Helical" evidence="8">
    <location>
        <begin position="317"/>
        <end position="336"/>
    </location>
</feature>
<feature type="transmembrane region" description="Helical" evidence="8">
    <location>
        <begin position="200"/>
        <end position="219"/>
    </location>
</feature>
<evidence type="ECO:0000256" key="2">
    <source>
        <dbReference type="ARBA" id="ARBA00007935"/>
    </source>
</evidence>
<dbReference type="InterPro" id="IPR037294">
    <property type="entry name" value="ABC_BtuC-like"/>
</dbReference>
<evidence type="ECO:0000256" key="1">
    <source>
        <dbReference type="ARBA" id="ARBA00004651"/>
    </source>
</evidence>